<proteinExistence type="predicted"/>
<feature type="compositionally biased region" description="Basic residues" evidence="1">
    <location>
        <begin position="1"/>
        <end position="13"/>
    </location>
</feature>
<sequence>MTRDKAKRSKPRPRAPSFRRERGQRVLHELEHALETTPEDCRAEICQVLEFLCGSASITRSARVARGS</sequence>
<gene>
    <name evidence="2" type="ORF">P43SY_011562</name>
</gene>
<keyword evidence="3" id="KW-1185">Reference proteome</keyword>
<reference evidence="2" key="1">
    <citation type="submission" date="2021-12" db="EMBL/GenBank/DDBJ databases">
        <title>Prjna785345.</title>
        <authorList>
            <person name="Rujirawat T."/>
            <person name="Krajaejun T."/>
        </authorList>
    </citation>
    <scope>NUCLEOTIDE SEQUENCE</scope>
    <source>
        <strain evidence="2">Pi057C3</strain>
    </source>
</reference>
<accession>A0AAD5LRM3</accession>
<organism evidence="2 3">
    <name type="scientific">Pythium insidiosum</name>
    <name type="common">Pythiosis disease agent</name>
    <dbReference type="NCBI Taxonomy" id="114742"/>
    <lineage>
        <taxon>Eukaryota</taxon>
        <taxon>Sar</taxon>
        <taxon>Stramenopiles</taxon>
        <taxon>Oomycota</taxon>
        <taxon>Peronosporomycetes</taxon>
        <taxon>Pythiales</taxon>
        <taxon>Pythiaceae</taxon>
        <taxon>Pythium</taxon>
    </lineage>
</organism>
<name>A0AAD5LRM3_PYTIN</name>
<protein>
    <submittedName>
        <fullName evidence="2">Uncharacterized protein</fullName>
    </submittedName>
</protein>
<dbReference type="AlphaFoldDB" id="A0AAD5LRM3"/>
<evidence type="ECO:0000256" key="1">
    <source>
        <dbReference type="SAM" id="MobiDB-lite"/>
    </source>
</evidence>
<dbReference type="EMBL" id="JAKCXM010002318">
    <property type="protein sequence ID" value="KAJ0390301.1"/>
    <property type="molecule type" value="Genomic_DNA"/>
</dbReference>
<dbReference type="Proteomes" id="UP001209570">
    <property type="component" value="Unassembled WGS sequence"/>
</dbReference>
<comment type="caution">
    <text evidence="2">The sequence shown here is derived from an EMBL/GenBank/DDBJ whole genome shotgun (WGS) entry which is preliminary data.</text>
</comment>
<feature type="region of interest" description="Disordered" evidence="1">
    <location>
        <begin position="1"/>
        <end position="24"/>
    </location>
</feature>
<evidence type="ECO:0000313" key="2">
    <source>
        <dbReference type="EMBL" id="KAJ0390301.1"/>
    </source>
</evidence>
<evidence type="ECO:0000313" key="3">
    <source>
        <dbReference type="Proteomes" id="UP001209570"/>
    </source>
</evidence>